<gene>
    <name evidence="2" type="ORF">CGE01nite_16610</name>
</gene>
<organism evidence="2 3">
    <name type="scientific">Cellulomonas gelida</name>
    <dbReference type="NCBI Taxonomy" id="1712"/>
    <lineage>
        <taxon>Bacteria</taxon>
        <taxon>Bacillati</taxon>
        <taxon>Actinomycetota</taxon>
        <taxon>Actinomycetes</taxon>
        <taxon>Micrococcales</taxon>
        <taxon>Cellulomonadaceae</taxon>
        <taxon>Cellulomonas</taxon>
    </lineage>
</organism>
<keyword evidence="3" id="KW-1185">Reference proteome</keyword>
<reference evidence="2 3" key="1">
    <citation type="submission" date="2019-06" db="EMBL/GenBank/DDBJ databases">
        <title>Whole genome shotgun sequence of Cellulomonas gelida NBRC 3748.</title>
        <authorList>
            <person name="Hosoyama A."/>
            <person name="Uohara A."/>
            <person name="Ohji S."/>
            <person name="Ichikawa N."/>
        </authorList>
    </citation>
    <scope>NUCLEOTIDE SEQUENCE [LARGE SCALE GENOMIC DNA]</scope>
    <source>
        <strain evidence="2 3">NBRC 3748</strain>
    </source>
</reference>
<evidence type="ECO:0000313" key="3">
    <source>
        <dbReference type="Proteomes" id="UP000320461"/>
    </source>
</evidence>
<proteinExistence type="predicted"/>
<evidence type="ECO:0000313" key="2">
    <source>
        <dbReference type="EMBL" id="GEA84410.1"/>
    </source>
</evidence>
<accession>A0A4Y3KN71</accession>
<dbReference type="AlphaFoldDB" id="A0A4Y3KN71"/>
<comment type="caution">
    <text evidence="2">The sequence shown here is derived from an EMBL/GenBank/DDBJ whole genome shotgun (WGS) entry which is preliminary data.</text>
</comment>
<feature type="region of interest" description="Disordered" evidence="1">
    <location>
        <begin position="206"/>
        <end position="229"/>
    </location>
</feature>
<dbReference type="RefSeq" id="WP_229747414.1">
    <property type="nucleotide sequence ID" value="NZ_BMOJ01000002.1"/>
</dbReference>
<protein>
    <submittedName>
        <fullName evidence="2">Uncharacterized protein</fullName>
    </submittedName>
</protein>
<dbReference type="Proteomes" id="UP000320461">
    <property type="component" value="Unassembled WGS sequence"/>
</dbReference>
<dbReference type="EMBL" id="BJLQ01000014">
    <property type="protein sequence ID" value="GEA84410.1"/>
    <property type="molecule type" value="Genomic_DNA"/>
</dbReference>
<sequence length="229" mass="25650">MTAAPVTKKKAGHLVQQVPATIPTPSREFKMSAIMPDRATTREPVAVDFHYAWCDPRYCCRDDMWGDGLETGVLHCSAPLVWPGDPARPVSGQRGSVHVQRWRADWSEDETPLIAIVEPPDELAPESLAEYAYWLIDARWDFLRATTPRPAADAPCPEWCTKAQDQGQDVHEWQLQAGMVTATAPRWTRVHRGVVGRAWVEQLESTTPDGGTELRRRRAMGRVRAEDAG</sequence>
<evidence type="ECO:0000256" key="1">
    <source>
        <dbReference type="SAM" id="MobiDB-lite"/>
    </source>
</evidence>
<name>A0A4Y3KN71_9CELL</name>